<dbReference type="Gene3D" id="1.10.510.10">
    <property type="entry name" value="Transferase(Phosphotransferase) domain 1"/>
    <property type="match status" value="1"/>
</dbReference>
<dbReference type="PANTHER" id="PTHR43642:SF1">
    <property type="entry name" value="HYBRID SIGNAL TRANSDUCTION HISTIDINE KINASE G"/>
    <property type="match status" value="1"/>
</dbReference>
<accession>A0A2M9ZQU3</accession>
<reference evidence="4 5" key="1">
    <citation type="submission" date="2017-07" db="EMBL/GenBank/DDBJ databases">
        <title>Leptospira spp. isolated from tropical soils.</title>
        <authorList>
            <person name="Thibeaux R."/>
            <person name="Iraola G."/>
            <person name="Ferres I."/>
            <person name="Bierque E."/>
            <person name="Girault D."/>
            <person name="Soupe-Gilbert M.-E."/>
            <person name="Picardeau M."/>
            <person name="Goarant C."/>
        </authorList>
    </citation>
    <scope>NUCLEOTIDE SEQUENCE [LARGE SCALE GENOMIC DNA]</scope>
    <source>
        <strain evidence="3 5">FH1-B-B1</strain>
        <strain evidence="2 4">FH1-B-C1</strain>
    </source>
</reference>
<dbReference type="Proteomes" id="UP000231962">
    <property type="component" value="Unassembled WGS sequence"/>
</dbReference>
<evidence type="ECO:0000313" key="2">
    <source>
        <dbReference type="EMBL" id="PJZ70505.1"/>
    </source>
</evidence>
<dbReference type="Gene3D" id="3.30.450.40">
    <property type="match status" value="1"/>
</dbReference>
<dbReference type="Pfam" id="PF01590">
    <property type="entry name" value="GAF"/>
    <property type="match status" value="1"/>
</dbReference>
<dbReference type="CDD" id="cd14014">
    <property type="entry name" value="STKc_PknB_like"/>
    <property type="match status" value="1"/>
</dbReference>
<dbReference type="RefSeq" id="WP_100713074.1">
    <property type="nucleotide sequence ID" value="NZ_NPDY01000003.1"/>
</dbReference>
<dbReference type="InterPro" id="IPR001932">
    <property type="entry name" value="PPM-type_phosphatase-like_dom"/>
</dbReference>
<name>A0A2M9ZQU3_9LEPT</name>
<dbReference type="InterPro" id="IPR011009">
    <property type="entry name" value="Kinase-like_dom_sf"/>
</dbReference>
<dbReference type="InterPro" id="IPR041664">
    <property type="entry name" value="AAA_16"/>
</dbReference>
<dbReference type="InterPro" id="IPR027417">
    <property type="entry name" value="P-loop_NTPase"/>
</dbReference>
<dbReference type="GO" id="GO:0004672">
    <property type="term" value="F:protein kinase activity"/>
    <property type="evidence" value="ECO:0007669"/>
    <property type="project" value="InterPro"/>
</dbReference>
<dbReference type="Gene3D" id="3.40.50.300">
    <property type="entry name" value="P-loop containing nucleotide triphosphate hydrolases"/>
    <property type="match status" value="1"/>
</dbReference>
<evidence type="ECO:0000313" key="5">
    <source>
        <dbReference type="Proteomes" id="UP000231990"/>
    </source>
</evidence>
<dbReference type="PANTHER" id="PTHR43642">
    <property type="entry name" value="HYBRID SIGNAL TRANSDUCTION HISTIDINE KINASE G"/>
    <property type="match status" value="1"/>
</dbReference>
<dbReference type="InterPro" id="IPR036457">
    <property type="entry name" value="PPM-type-like_dom_sf"/>
</dbReference>
<feature type="domain" description="Protein kinase" evidence="1">
    <location>
        <begin position="5"/>
        <end position="272"/>
    </location>
</feature>
<dbReference type="SUPFAM" id="SSF52540">
    <property type="entry name" value="P-loop containing nucleoside triphosphate hydrolases"/>
    <property type="match status" value="1"/>
</dbReference>
<dbReference type="SMART" id="SM00220">
    <property type="entry name" value="S_TKc"/>
    <property type="match status" value="1"/>
</dbReference>
<keyword evidence="3" id="KW-0808">Transferase</keyword>
<dbReference type="Pfam" id="PF13191">
    <property type="entry name" value="AAA_16"/>
    <property type="match status" value="1"/>
</dbReference>
<dbReference type="Proteomes" id="UP000231990">
    <property type="component" value="Unassembled WGS sequence"/>
</dbReference>
<organism evidence="3 5">
    <name type="scientific">Leptospira perolatii</name>
    <dbReference type="NCBI Taxonomy" id="2023191"/>
    <lineage>
        <taxon>Bacteria</taxon>
        <taxon>Pseudomonadati</taxon>
        <taxon>Spirochaetota</taxon>
        <taxon>Spirochaetia</taxon>
        <taxon>Leptospirales</taxon>
        <taxon>Leptospiraceae</taxon>
        <taxon>Leptospira</taxon>
    </lineage>
</organism>
<protein>
    <submittedName>
        <fullName evidence="3">Histidine kinase</fullName>
    </submittedName>
</protein>
<dbReference type="Gene3D" id="3.60.40.10">
    <property type="entry name" value="PPM-type phosphatase domain"/>
    <property type="match status" value="1"/>
</dbReference>
<dbReference type="SUPFAM" id="SSF56112">
    <property type="entry name" value="Protein kinase-like (PK-like)"/>
    <property type="match status" value="1"/>
</dbReference>
<dbReference type="InterPro" id="IPR003018">
    <property type="entry name" value="GAF"/>
</dbReference>
<dbReference type="InterPro" id="IPR000719">
    <property type="entry name" value="Prot_kinase_dom"/>
</dbReference>
<gene>
    <name evidence="2" type="ORF">CH360_05810</name>
    <name evidence="3" type="ORF">CH373_05390</name>
</gene>
<dbReference type="EMBL" id="NPDY01000003">
    <property type="protein sequence ID" value="PJZ70505.1"/>
    <property type="molecule type" value="Genomic_DNA"/>
</dbReference>
<dbReference type="Gene3D" id="1.25.40.10">
    <property type="entry name" value="Tetratricopeptide repeat domain"/>
    <property type="match status" value="1"/>
</dbReference>
<evidence type="ECO:0000259" key="1">
    <source>
        <dbReference type="PROSITE" id="PS50011"/>
    </source>
</evidence>
<dbReference type="SMART" id="SM00065">
    <property type="entry name" value="GAF"/>
    <property type="match status" value="1"/>
</dbReference>
<dbReference type="InterPro" id="IPR011990">
    <property type="entry name" value="TPR-like_helical_dom_sf"/>
</dbReference>
<dbReference type="InterPro" id="IPR029016">
    <property type="entry name" value="GAF-like_dom_sf"/>
</dbReference>
<dbReference type="EMBL" id="NPDZ01000002">
    <property type="protein sequence ID" value="PJZ74341.1"/>
    <property type="molecule type" value="Genomic_DNA"/>
</dbReference>
<sequence>MLTGFHLQEKLFENSETLVYRAKRGDEGKDSIIVKLLIAEYPSTKELSRIKHEYEITKSLDLPGVVRALDLLRHNNGFGLILEDVGGTSLNQLLKKGKLNTEQFLDIAISIAETLGKIHEKGVIHKDIKPSNLLVSSDGNAYITDFGLSTRLSQEKARYSSASVMEGTLAYIAPEQTGRMNRSIDHRSDLYSLGITYYEMLIGKVPFLSTDPMELVHSHIAKVPLPPHEVDPGIPKKISEIVMKLLSKTAEDRYQSSYGLVSDLKKCLHDWKKGRTISDFRLGEEDLSGRFQIPQKLYGRETERAALLSAFDRVSHGATELLLVSGYSGVGKSSLVHEVYKPITEKKGLFISGKFDQYQRDIPYYAIRLALRELCEYLVTEEEEALGDWRAKILNAMQNDGQVVIDIVPDLEVIIGKQPPVPQLGAQETQNRLNNVFQRFLGAISQPEHPLVLFIDDLQWADSGSLSLIKLLLTGRGVWNFLLIGAYRDNEVDSHHPLVGILEETKVSGCPMQSIKLGTLAPEDVTLLVSESLGCSVQEAAPLSQLVHTKTGGNAFFVNEFLRNLYDEKLVQFDHSARSWSWNVQSIEAKNVTGNVVELMAQKIGRMPENTQTVLEMASCVGAQFSLKVLSIIFEKKEQDTLAVLWKAIEEGLIIPLDNHYKMYQVSSRGLEETTEEGEIVERADVHLEHLIHDAHFRFLHDRVQEASYAQIKEDRKKIVHLTIGRLLLERTEEAELPEIVFAIVNQFNLGSDLITEKEERLKVAGLNLFAGRKAKFSIAYNSAITFLTKGIEYLPEGHWRENFNLSFDLYFDRAFCEYSAAQLDECEQDVLLLLKNTPSTDDKVKIYQIYLNVLYSQNRHRDGIQAGRDILKLLGVRIPKNVQKVHIALRYIKFRMILGLRKADDILDLKKVTDKRVYNICCIIFDLVPSAYQTEPDLMGYISVVMATYCLQNGNSIYAPFAYSVVGVVMAGVTKELETSYAFLRMAEKLNEKYYDLTVKARVHFIMGNFSLHWIRPIAEYRSQVELALQCALEAGTINWADYALTFCRAQSIFFTDNSLSKILEENTKYYHLFRKHKDREVILNQYSILRYISFLMGKELDVPLDYPFSEEGYEKEMHTHGNYTIRGYFYFFRMVNDFDHERWEQALENGWGGFKIVIEVLGNMLDFTLRYYYVLSYLSYRIAKGKYPGLKYRIAFKINRFLLSYYSRKNPANFLCHNLLISALQAQIANNVSKAVQCFEKAIKESQKAGFLVNEALANELAAKFYILGGSAKAASGYMTEAHYLYSNWGAFDKIRYIEEKYGAYLKRTGPSAQSPVSAKSTGESISVSSYTTSSVSASLDLGTVLKASQAISSEIRLDKLLSELLQNLIENTGAEKGLLILDRNHSWLIEAEGDAKGQMSVLNSEPVKGSAKVPHNIINYVIHSRTPLIVSNVAQELQFQNDPYIKSVRPRSIICAPIIHQGKLTGLVYLENRLVTDVFTAERLQMVNVISAQAAISLENSTLYENLEGKVKERTEELSVALDKVHQMKQQQDADYFLTSLLLHPLGQDKTTSNTVHINFLLKQKKQFTFKQEEHTIGGDICSANNIVLKGRKYTVFMNADAMGKSIQGAAGALITGSVFESIVQRTKLSDYWQKFQPELWVRNCFIELQKVFENLDGAMLISILIGIVDDETGAMYSINSDYPSPILLRDGKAQYLYPSHTFLKLGVDPGLYSHTNGGGSASYHYLSVDVFQLENGDVLVTGSDGKDDLYYGLDEQGAPIKKQNETMILSLVEETEGDLDKMYERIRKEADLIDDLSMMRLSFDKRIGKKKVLSEDIRKHLQEYKKNIIALNYVESANSLKKAYKLGYKDPIVLKSLAKLNYLQKKYRIASVYAERYYRHKPIDNHNLYLLSLAYQRLGKIKESRQIAECLVLRKASNATYLSHYADVLLTSGNSQFKHFISRANEVNPNSRNVQRVLKRISQSVSNN</sequence>
<evidence type="ECO:0000313" key="4">
    <source>
        <dbReference type="Proteomes" id="UP000231962"/>
    </source>
</evidence>
<evidence type="ECO:0000313" key="3">
    <source>
        <dbReference type="EMBL" id="PJZ74341.1"/>
    </source>
</evidence>
<dbReference type="InterPro" id="IPR053159">
    <property type="entry name" value="Hybrid_Histidine_Kinase"/>
</dbReference>
<dbReference type="Pfam" id="PF00069">
    <property type="entry name" value="Pkinase"/>
    <property type="match status" value="1"/>
</dbReference>
<dbReference type="Pfam" id="PF07228">
    <property type="entry name" value="SpoIIE"/>
    <property type="match status" value="1"/>
</dbReference>
<dbReference type="SUPFAM" id="SSF48452">
    <property type="entry name" value="TPR-like"/>
    <property type="match status" value="2"/>
</dbReference>
<dbReference type="OrthoDB" id="9801841at2"/>
<dbReference type="PROSITE" id="PS00108">
    <property type="entry name" value="PROTEIN_KINASE_ST"/>
    <property type="match status" value="1"/>
</dbReference>
<proteinExistence type="predicted"/>
<keyword evidence="3" id="KW-0418">Kinase</keyword>
<dbReference type="GO" id="GO:0005524">
    <property type="term" value="F:ATP binding"/>
    <property type="evidence" value="ECO:0007669"/>
    <property type="project" value="InterPro"/>
</dbReference>
<dbReference type="InterPro" id="IPR008271">
    <property type="entry name" value="Ser/Thr_kinase_AS"/>
</dbReference>
<dbReference type="PROSITE" id="PS50011">
    <property type="entry name" value="PROTEIN_KINASE_DOM"/>
    <property type="match status" value="1"/>
</dbReference>
<dbReference type="SUPFAM" id="SSF55781">
    <property type="entry name" value="GAF domain-like"/>
    <property type="match status" value="1"/>
</dbReference>
<keyword evidence="4" id="KW-1185">Reference proteome</keyword>
<comment type="caution">
    <text evidence="3">The sequence shown here is derived from an EMBL/GenBank/DDBJ whole genome shotgun (WGS) entry which is preliminary data.</text>
</comment>